<gene>
    <name evidence="3" type="ORF">HV819_00055</name>
</gene>
<dbReference type="PRINTS" id="PR00111">
    <property type="entry name" value="ABHYDROLASE"/>
</dbReference>
<accession>A0ABX2N6V0</accession>
<dbReference type="Gene3D" id="3.40.50.1820">
    <property type="entry name" value="alpha/beta hydrolase"/>
    <property type="match status" value="1"/>
</dbReference>
<dbReference type="InterPro" id="IPR050266">
    <property type="entry name" value="AB_hydrolase_sf"/>
</dbReference>
<dbReference type="PANTHER" id="PTHR43798:SF31">
    <property type="entry name" value="AB HYDROLASE SUPERFAMILY PROTEIN YCLE"/>
    <property type="match status" value="1"/>
</dbReference>
<dbReference type="InterPro" id="IPR000073">
    <property type="entry name" value="AB_hydrolase_1"/>
</dbReference>
<dbReference type="PRINTS" id="PR00412">
    <property type="entry name" value="EPOXHYDRLASE"/>
</dbReference>
<dbReference type="InterPro" id="IPR000639">
    <property type="entry name" value="Epox_hydrolase-like"/>
</dbReference>
<reference evidence="3 4" key="1">
    <citation type="submission" date="2020-06" db="EMBL/GenBank/DDBJ databases">
        <title>Anaerococcus sp. nov., isolated form swine feces.</title>
        <authorList>
            <person name="Yu S."/>
        </authorList>
    </citation>
    <scope>NUCLEOTIDE SEQUENCE [LARGE SCALE GENOMIC DNA]</scope>
    <source>
        <strain evidence="3 4">AGMB00486</strain>
    </source>
</reference>
<evidence type="ECO:0000256" key="1">
    <source>
        <dbReference type="ARBA" id="ARBA00022801"/>
    </source>
</evidence>
<name>A0ABX2N6V0_9FIRM</name>
<dbReference type="InterPro" id="IPR029058">
    <property type="entry name" value="AB_hydrolase_fold"/>
</dbReference>
<dbReference type="SUPFAM" id="SSF53474">
    <property type="entry name" value="alpha/beta-Hydrolases"/>
    <property type="match status" value="1"/>
</dbReference>
<feature type="domain" description="AB hydrolase-1" evidence="2">
    <location>
        <begin position="27"/>
        <end position="281"/>
    </location>
</feature>
<comment type="caution">
    <text evidence="3">The sequence shown here is derived from an EMBL/GenBank/DDBJ whole genome shotgun (WGS) entry which is preliminary data.</text>
</comment>
<organism evidence="3 4">
    <name type="scientific">Anaerococcus faecalis</name>
    <dbReference type="NCBI Taxonomy" id="2742993"/>
    <lineage>
        <taxon>Bacteria</taxon>
        <taxon>Bacillati</taxon>
        <taxon>Bacillota</taxon>
        <taxon>Tissierellia</taxon>
        <taxon>Tissierellales</taxon>
        <taxon>Peptoniphilaceae</taxon>
        <taxon>Anaerococcus</taxon>
    </lineage>
</organism>
<sequence>MKEIEFSKIKLENGEIMAYRHVGKGDNVLILVHGFQSSSSFFEDLLESFDQDINVYAPDLIGYGDSTYKIKHKEMKDWAFDLYYFLNALKINRISLAGWSLGGLVCMDFAGLYPDFVKNLILIASVGNEGFIMPDKKEKKDDHFKLKLPNFLKDFSLKHDESFTIPILNGIKDKDIDFFKDLLSQTIFNVNDPDPNDLRKMAEDFIKQKCFLEALLAMVKYDNTKNGSGLINNIIMPTTWMHGDKDMVIPIDNAYKSIENFPKKVNFIEFKDSGHAIFVDEKDKFLLSLYKILGKENKNN</sequence>
<evidence type="ECO:0000259" key="2">
    <source>
        <dbReference type="Pfam" id="PF00561"/>
    </source>
</evidence>
<dbReference type="Pfam" id="PF00561">
    <property type="entry name" value="Abhydrolase_1"/>
    <property type="match status" value="1"/>
</dbReference>
<keyword evidence="4" id="KW-1185">Reference proteome</keyword>
<proteinExistence type="predicted"/>
<dbReference type="Proteomes" id="UP000540919">
    <property type="component" value="Unassembled WGS sequence"/>
</dbReference>
<evidence type="ECO:0000313" key="4">
    <source>
        <dbReference type="Proteomes" id="UP000540919"/>
    </source>
</evidence>
<evidence type="ECO:0000313" key="3">
    <source>
        <dbReference type="EMBL" id="NVF10415.1"/>
    </source>
</evidence>
<protein>
    <submittedName>
        <fullName evidence="3">Alpha/beta hydrolase</fullName>
    </submittedName>
</protein>
<dbReference type="PANTHER" id="PTHR43798">
    <property type="entry name" value="MONOACYLGLYCEROL LIPASE"/>
    <property type="match status" value="1"/>
</dbReference>
<dbReference type="GO" id="GO:0016787">
    <property type="term" value="F:hydrolase activity"/>
    <property type="evidence" value="ECO:0007669"/>
    <property type="project" value="UniProtKB-KW"/>
</dbReference>
<dbReference type="EMBL" id="JABVBA010000001">
    <property type="protein sequence ID" value="NVF10415.1"/>
    <property type="molecule type" value="Genomic_DNA"/>
</dbReference>
<dbReference type="RefSeq" id="WP_176269244.1">
    <property type="nucleotide sequence ID" value="NZ_JABVBA010000001.1"/>
</dbReference>
<keyword evidence="1 3" id="KW-0378">Hydrolase</keyword>